<evidence type="ECO:0000256" key="4">
    <source>
        <dbReference type="ARBA" id="ARBA00023242"/>
    </source>
</evidence>
<proteinExistence type="inferred from homology"/>
<dbReference type="HOGENOM" id="CLU_049543_14_1_1"/>
<organism evidence="8 9">
    <name type="scientific">Helobdella robusta</name>
    <name type="common">Californian leech</name>
    <dbReference type="NCBI Taxonomy" id="6412"/>
    <lineage>
        <taxon>Eukaryota</taxon>
        <taxon>Metazoa</taxon>
        <taxon>Spiralia</taxon>
        <taxon>Lophotrochozoa</taxon>
        <taxon>Annelida</taxon>
        <taxon>Clitellata</taxon>
        <taxon>Hirudinea</taxon>
        <taxon>Rhynchobdellida</taxon>
        <taxon>Glossiphoniidae</taxon>
        <taxon>Helobdella</taxon>
    </lineage>
</organism>
<evidence type="ECO:0000256" key="1">
    <source>
        <dbReference type="ARBA" id="ARBA00009661"/>
    </source>
</evidence>
<feature type="DNA-binding region" description="Homeobox" evidence="5">
    <location>
        <begin position="3"/>
        <end position="62"/>
    </location>
</feature>
<dbReference type="Pfam" id="PF05920">
    <property type="entry name" value="Homeobox_KN"/>
    <property type="match status" value="1"/>
</dbReference>
<dbReference type="CDD" id="cd00086">
    <property type="entry name" value="homeodomain"/>
    <property type="match status" value="1"/>
</dbReference>
<dbReference type="eggNOG" id="KOG0773">
    <property type="taxonomic scope" value="Eukaryota"/>
</dbReference>
<evidence type="ECO:0000313" key="9">
    <source>
        <dbReference type="Proteomes" id="UP000015101"/>
    </source>
</evidence>
<dbReference type="InterPro" id="IPR050224">
    <property type="entry name" value="TALE_homeobox"/>
</dbReference>
<gene>
    <name evidence="8" type="primary">20196984</name>
    <name evidence="7" type="ORF">HELRODRAFT_148447</name>
</gene>
<dbReference type="STRING" id="6412.T1EK84"/>
<dbReference type="OrthoDB" id="10056939at2759"/>
<dbReference type="GeneID" id="20196984"/>
<dbReference type="PROSITE" id="PS50071">
    <property type="entry name" value="HOMEOBOX_2"/>
    <property type="match status" value="1"/>
</dbReference>
<dbReference type="AlphaFoldDB" id="T1EK84"/>
<keyword evidence="9" id="KW-1185">Reference proteome</keyword>
<comment type="subcellular location">
    <subcellularLocation>
        <location evidence="5">Nucleus</location>
    </subcellularLocation>
</comment>
<dbReference type="InterPro" id="IPR009057">
    <property type="entry name" value="Homeodomain-like_sf"/>
</dbReference>
<protein>
    <recommendedName>
        <fullName evidence="6">Homeobox domain-containing protein</fullName>
    </recommendedName>
</protein>
<dbReference type="PANTHER" id="PTHR11850">
    <property type="entry name" value="HOMEOBOX PROTEIN TRANSCRIPTION FACTORS"/>
    <property type="match status" value="1"/>
</dbReference>
<dbReference type="OMA" id="SNWMINV"/>
<evidence type="ECO:0000259" key="6">
    <source>
        <dbReference type="PROSITE" id="PS50071"/>
    </source>
</evidence>
<dbReference type="Proteomes" id="UP000015101">
    <property type="component" value="Unassembled WGS sequence"/>
</dbReference>
<dbReference type="InterPro" id="IPR001356">
    <property type="entry name" value="HD"/>
</dbReference>
<dbReference type="RefSeq" id="XP_009031754.1">
    <property type="nucleotide sequence ID" value="XM_009033506.1"/>
</dbReference>
<dbReference type="Gene3D" id="1.10.10.60">
    <property type="entry name" value="Homeodomain-like"/>
    <property type="match status" value="1"/>
</dbReference>
<dbReference type="SUPFAM" id="SSF46689">
    <property type="entry name" value="Homeodomain-like"/>
    <property type="match status" value="1"/>
</dbReference>
<accession>T1EK84</accession>
<reference evidence="9" key="1">
    <citation type="submission" date="2012-12" db="EMBL/GenBank/DDBJ databases">
        <authorList>
            <person name="Hellsten U."/>
            <person name="Grimwood J."/>
            <person name="Chapman J.A."/>
            <person name="Shapiro H."/>
            <person name="Aerts A."/>
            <person name="Otillar R.P."/>
            <person name="Terry A.Y."/>
            <person name="Boore J.L."/>
            <person name="Simakov O."/>
            <person name="Marletaz F."/>
            <person name="Cho S.-J."/>
            <person name="Edsinger-Gonzales E."/>
            <person name="Havlak P."/>
            <person name="Kuo D.-H."/>
            <person name="Larsson T."/>
            <person name="Lv J."/>
            <person name="Arendt D."/>
            <person name="Savage R."/>
            <person name="Osoegawa K."/>
            <person name="de Jong P."/>
            <person name="Lindberg D.R."/>
            <person name="Seaver E.C."/>
            <person name="Weisblat D.A."/>
            <person name="Putnam N.H."/>
            <person name="Grigoriev I.V."/>
            <person name="Rokhsar D.S."/>
        </authorList>
    </citation>
    <scope>NUCLEOTIDE SEQUENCE</scope>
</reference>
<evidence type="ECO:0000256" key="5">
    <source>
        <dbReference type="PROSITE-ProRule" id="PRU00108"/>
    </source>
</evidence>
<dbReference type="SMART" id="SM00389">
    <property type="entry name" value="HOX"/>
    <property type="match status" value="1"/>
</dbReference>
<evidence type="ECO:0000256" key="2">
    <source>
        <dbReference type="ARBA" id="ARBA00023125"/>
    </source>
</evidence>
<evidence type="ECO:0000313" key="8">
    <source>
        <dbReference type="EnsemblMetazoa" id="HelroP148447"/>
    </source>
</evidence>
<evidence type="ECO:0000256" key="3">
    <source>
        <dbReference type="ARBA" id="ARBA00023155"/>
    </source>
</evidence>
<reference evidence="7 9" key="2">
    <citation type="journal article" date="2013" name="Nature">
        <title>Insights into bilaterian evolution from three spiralian genomes.</title>
        <authorList>
            <person name="Simakov O."/>
            <person name="Marletaz F."/>
            <person name="Cho S.J."/>
            <person name="Edsinger-Gonzales E."/>
            <person name="Havlak P."/>
            <person name="Hellsten U."/>
            <person name="Kuo D.H."/>
            <person name="Larsson T."/>
            <person name="Lv J."/>
            <person name="Arendt D."/>
            <person name="Savage R."/>
            <person name="Osoegawa K."/>
            <person name="de Jong P."/>
            <person name="Grimwood J."/>
            <person name="Chapman J.A."/>
            <person name="Shapiro H."/>
            <person name="Aerts A."/>
            <person name="Otillar R.P."/>
            <person name="Terry A.Y."/>
            <person name="Boore J.L."/>
            <person name="Grigoriev I.V."/>
            <person name="Lindberg D.R."/>
            <person name="Seaver E.C."/>
            <person name="Weisblat D.A."/>
            <person name="Putnam N.H."/>
            <person name="Rokhsar D.S."/>
        </authorList>
    </citation>
    <scope>NUCLEOTIDE SEQUENCE</scope>
</reference>
<dbReference type="InParanoid" id="T1EK84"/>
<dbReference type="EMBL" id="KB097768">
    <property type="protein sequence ID" value="ESN90177.1"/>
    <property type="molecule type" value="Genomic_DNA"/>
</dbReference>
<feature type="domain" description="Homeobox" evidence="6">
    <location>
        <begin position="1"/>
        <end position="61"/>
    </location>
</feature>
<reference evidence="8" key="3">
    <citation type="submission" date="2015-06" db="UniProtKB">
        <authorList>
            <consortium name="EnsemblMetazoa"/>
        </authorList>
    </citation>
    <scope>IDENTIFICATION</scope>
</reference>
<dbReference type="CTD" id="20196984"/>
<dbReference type="EMBL" id="AMQM01008389">
    <property type="status" value="NOT_ANNOTATED_CDS"/>
    <property type="molecule type" value="Genomic_DNA"/>
</dbReference>
<evidence type="ECO:0000313" key="7">
    <source>
        <dbReference type="EMBL" id="ESN90177.1"/>
    </source>
</evidence>
<dbReference type="EnsemblMetazoa" id="HelroT148447">
    <property type="protein sequence ID" value="HelroP148447"/>
    <property type="gene ID" value="HelroG148447"/>
</dbReference>
<keyword evidence="4 5" id="KW-0539">Nucleus</keyword>
<dbReference type="InterPro" id="IPR008422">
    <property type="entry name" value="KN_HD"/>
</dbReference>
<comment type="similarity">
    <text evidence="1">Belongs to the TALE/MEIS homeobox family.</text>
</comment>
<keyword evidence="2 5" id="KW-0238">DNA-binding</keyword>
<dbReference type="GO" id="GO:0006355">
    <property type="term" value="P:regulation of DNA-templated transcription"/>
    <property type="evidence" value="ECO:0007669"/>
    <property type="project" value="InterPro"/>
</dbReference>
<dbReference type="KEGG" id="hro:HELRODRAFT_148447"/>
<dbReference type="FunFam" id="1.10.10.60:FF:000004">
    <property type="entry name" value="Meis2 homeobox isoform 2c"/>
    <property type="match status" value="1"/>
</dbReference>
<dbReference type="GO" id="GO:0005634">
    <property type="term" value="C:nucleus"/>
    <property type="evidence" value="ECO:0007669"/>
    <property type="project" value="UniProtKB-SubCell"/>
</dbReference>
<sequence length="62" mass="7360">KTKRGILPKQATRVLKTWLFKHLLHPYPTEEEKKSLADHTNLSALQVNNWFINARRRILQPI</sequence>
<dbReference type="GO" id="GO:0003677">
    <property type="term" value="F:DNA binding"/>
    <property type="evidence" value="ECO:0007669"/>
    <property type="project" value="UniProtKB-UniRule"/>
</dbReference>
<name>T1EK84_HELRO</name>
<keyword evidence="3 5" id="KW-0371">Homeobox</keyword>